<protein>
    <submittedName>
        <fullName evidence="2">DUF1194 domain-containing protein</fullName>
    </submittedName>
</protein>
<evidence type="ECO:0000256" key="1">
    <source>
        <dbReference type="SAM" id="SignalP"/>
    </source>
</evidence>
<comment type="caution">
    <text evidence="2">The sequence shown here is derived from an EMBL/GenBank/DDBJ whole genome shotgun (WGS) entry which is preliminary data.</text>
</comment>
<sequence length="267" mass="29895">MFRIIALLAALMLPVTAFAQDENWVDLELVLMVDVSRSMTENELEIQRVGYVEALRSDDVLAAIESGYTGRVAITYVEWAGSQHVIVPWRVVETREDLDAFAAELSVTFNPAFRRTSISEALYFGARLLEDNEYMGDRRVIDISGDGPNNQGRFVDMARDWVVAQGIVINGLPLLTREGMGSQWHLEGLDLYYEACVIGGLGAFVLPVLDWDDFAEAVKKKMVMEIVIGGMREEGDLLHRAQFGAPNPLDCQIGEKMWEARRGYGMP</sequence>
<keyword evidence="1" id="KW-0732">Signal</keyword>
<proteinExistence type="predicted"/>
<keyword evidence="3" id="KW-1185">Reference proteome</keyword>
<dbReference type="Pfam" id="PF06707">
    <property type="entry name" value="DUF1194"/>
    <property type="match status" value="1"/>
</dbReference>
<reference evidence="2 3" key="1">
    <citation type="submission" date="2021-05" db="EMBL/GenBank/DDBJ databases">
        <title>Culturable bacteria isolated from Daya Bay.</title>
        <authorList>
            <person name="Zheng W."/>
            <person name="Yu S."/>
            <person name="Huang Y."/>
        </authorList>
    </citation>
    <scope>NUCLEOTIDE SEQUENCE [LARGE SCALE GENOMIC DNA]</scope>
    <source>
        <strain evidence="2 3">DP4N28-5</strain>
    </source>
</reference>
<name>A0ABS6T0G7_9RHOB</name>
<dbReference type="Proteomes" id="UP000756530">
    <property type="component" value="Unassembled WGS sequence"/>
</dbReference>
<feature type="signal peptide" evidence="1">
    <location>
        <begin position="1"/>
        <end position="19"/>
    </location>
</feature>
<dbReference type="EMBL" id="JAHUZE010000002">
    <property type="protein sequence ID" value="MBV7378599.1"/>
    <property type="molecule type" value="Genomic_DNA"/>
</dbReference>
<organism evidence="2 3">
    <name type="scientific">Maritimibacter dapengensis</name>
    <dbReference type="NCBI Taxonomy" id="2836868"/>
    <lineage>
        <taxon>Bacteria</taxon>
        <taxon>Pseudomonadati</taxon>
        <taxon>Pseudomonadota</taxon>
        <taxon>Alphaproteobacteria</taxon>
        <taxon>Rhodobacterales</taxon>
        <taxon>Roseobacteraceae</taxon>
        <taxon>Maritimibacter</taxon>
    </lineage>
</organism>
<feature type="chain" id="PRO_5047527463" evidence="1">
    <location>
        <begin position="20"/>
        <end position="267"/>
    </location>
</feature>
<gene>
    <name evidence="2" type="ORF">KJP28_06640</name>
</gene>
<dbReference type="RefSeq" id="WP_218391793.1">
    <property type="nucleotide sequence ID" value="NZ_JAHUZE010000002.1"/>
</dbReference>
<evidence type="ECO:0000313" key="3">
    <source>
        <dbReference type="Proteomes" id="UP000756530"/>
    </source>
</evidence>
<dbReference type="CDD" id="cd00198">
    <property type="entry name" value="vWFA"/>
    <property type="match status" value="1"/>
</dbReference>
<dbReference type="InterPro" id="IPR010607">
    <property type="entry name" value="DUF1194"/>
</dbReference>
<accession>A0ABS6T0G7</accession>
<evidence type="ECO:0000313" key="2">
    <source>
        <dbReference type="EMBL" id="MBV7378599.1"/>
    </source>
</evidence>